<keyword evidence="3" id="KW-0687">Ribonucleoprotein</keyword>
<proteinExistence type="inferred from homology"/>
<evidence type="ECO:0000259" key="4">
    <source>
        <dbReference type="SMART" id="SM01403"/>
    </source>
</evidence>
<gene>
    <name evidence="5" type="ORF">CLIB1423_07S02080</name>
</gene>
<dbReference type="InterPro" id="IPR036838">
    <property type="entry name" value="Ribosomal_uS10_dom_sf"/>
</dbReference>
<dbReference type="AlphaFoldDB" id="A0A9P0QPK7"/>
<reference evidence="5" key="1">
    <citation type="submission" date="2022-03" db="EMBL/GenBank/DDBJ databases">
        <authorList>
            <person name="Legras J.-L."/>
            <person name="Devillers H."/>
            <person name="Grondin C."/>
        </authorList>
    </citation>
    <scope>NUCLEOTIDE SEQUENCE</scope>
    <source>
        <strain evidence="5">CLIB 1423</strain>
    </source>
</reference>
<comment type="caution">
    <text evidence="5">The sequence shown here is derived from an EMBL/GenBank/DDBJ whole genome shotgun (WGS) entry which is preliminary data.</text>
</comment>
<dbReference type="InterPro" id="IPR001848">
    <property type="entry name" value="Ribosomal_uS10"/>
</dbReference>
<dbReference type="OrthoDB" id="366214at2759"/>
<keyword evidence="6" id="KW-1185">Reference proteome</keyword>
<dbReference type="Proteomes" id="UP000837801">
    <property type="component" value="Unassembled WGS sequence"/>
</dbReference>
<evidence type="ECO:0000256" key="3">
    <source>
        <dbReference type="ARBA" id="ARBA00023274"/>
    </source>
</evidence>
<dbReference type="PANTHER" id="PTHR11700">
    <property type="entry name" value="30S RIBOSOMAL PROTEIN S10 FAMILY MEMBER"/>
    <property type="match status" value="1"/>
</dbReference>
<dbReference type="GO" id="GO:0003735">
    <property type="term" value="F:structural constituent of ribosome"/>
    <property type="evidence" value="ECO:0007669"/>
    <property type="project" value="InterPro"/>
</dbReference>
<dbReference type="HAMAP" id="MF_00508">
    <property type="entry name" value="Ribosomal_uS10"/>
    <property type="match status" value="1"/>
</dbReference>
<dbReference type="GO" id="GO:0005840">
    <property type="term" value="C:ribosome"/>
    <property type="evidence" value="ECO:0007669"/>
    <property type="project" value="UniProtKB-KW"/>
</dbReference>
<evidence type="ECO:0000256" key="1">
    <source>
        <dbReference type="ARBA" id="ARBA00007102"/>
    </source>
</evidence>
<name>A0A9P0QPK7_9ASCO</name>
<dbReference type="GO" id="GO:0006412">
    <property type="term" value="P:translation"/>
    <property type="evidence" value="ECO:0007669"/>
    <property type="project" value="InterPro"/>
</dbReference>
<dbReference type="Gene3D" id="3.30.70.600">
    <property type="entry name" value="Ribosomal protein S10 domain"/>
    <property type="match status" value="1"/>
</dbReference>
<dbReference type="SUPFAM" id="SSF54999">
    <property type="entry name" value="Ribosomal protein S10"/>
    <property type="match status" value="1"/>
</dbReference>
<dbReference type="GO" id="GO:1990904">
    <property type="term" value="C:ribonucleoprotein complex"/>
    <property type="evidence" value="ECO:0007669"/>
    <property type="project" value="UniProtKB-KW"/>
</dbReference>
<accession>A0A9P0QPK7</accession>
<feature type="domain" description="Small ribosomal subunit protein uS10" evidence="4">
    <location>
        <begin position="99"/>
        <end position="196"/>
    </location>
</feature>
<evidence type="ECO:0000313" key="6">
    <source>
        <dbReference type="Proteomes" id="UP000837801"/>
    </source>
</evidence>
<dbReference type="EMBL" id="CAKXYY010000007">
    <property type="protein sequence ID" value="CAH2352550.1"/>
    <property type="molecule type" value="Genomic_DNA"/>
</dbReference>
<protein>
    <submittedName>
        <fullName evidence="5">37S ribosomal protein S10, mitochondrial</fullName>
    </submittedName>
</protein>
<sequence>MLARGSKSIRILGFRWNSTSNASAKYLSPAELIEKKKADALAEQEYKQDLLSEKFTYSPQILSKEAIDPVSKRPIPLNVELLKYKAIKLPKTHGHKVASITFKGFDPKELDHAAEFAARAAFYLGIPCGEPSPQRVQEKLITVIRSPFAQAKSKENFKKYTYGRNIVAYDANPEVVDTWLSFINKHKFDDIKYKAFVYTRESGDFVKELDALTAGDLELPDSYAGAADPVSQKVAELLKSEEFKKFFDEEQPEQAPKSEKSA</sequence>
<dbReference type="Pfam" id="PF00338">
    <property type="entry name" value="Ribosomal_S10"/>
    <property type="match status" value="1"/>
</dbReference>
<evidence type="ECO:0000313" key="5">
    <source>
        <dbReference type="EMBL" id="CAH2352550.1"/>
    </source>
</evidence>
<dbReference type="InterPro" id="IPR027486">
    <property type="entry name" value="Ribosomal_uS10_dom"/>
</dbReference>
<evidence type="ECO:0000256" key="2">
    <source>
        <dbReference type="ARBA" id="ARBA00022980"/>
    </source>
</evidence>
<organism evidence="5 6">
    <name type="scientific">[Candida] railenensis</name>
    <dbReference type="NCBI Taxonomy" id="45579"/>
    <lineage>
        <taxon>Eukaryota</taxon>
        <taxon>Fungi</taxon>
        <taxon>Dikarya</taxon>
        <taxon>Ascomycota</taxon>
        <taxon>Saccharomycotina</taxon>
        <taxon>Pichiomycetes</taxon>
        <taxon>Debaryomycetaceae</taxon>
        <taxon>Kurtzmaniella</taxon>
    </lineage>
</organism>
<dbReference type="SMART" id="SM01403">
    <property type="entry name" value="Ribosomal_S10"/>
    <property type="match status" value="1"/>
</dbReference>
<keyword evidence="2 5" id="KW-0689">Ribosomal protein</keyword>
<comment type="similarity">
    <text evidence="1">Belongs to the universal ribosomal protein uS10 family.</text>
</comment>